<dbReference type="KEGG" id="bov:BOV_A1035"/>
<protein>
    <submittedName>
        <fullName evidence="2">Conserved domain protein</fullName>
    </submittedName>
</protein>
<keyword evidence="1" id="KW-0175">Coiled coil</keyword>
<name>A0A0H3AU11_BRUO2</name>
<sequence length="149" mass="16989">MKPQPSCANFSEGDMTQAGTRNLRKLVELQKLGCARHEAALAIANARKSALDEERAALIAMQDRRYDANALDIDPSLVIRRLETNAVEMQQVESRLELARKALLKEQRRVELLQDRLNDAQADRERRELASLIEEFVSRKTSDESQKRS</sequence>
<proteinExistence type="predicted"/>
<accession>A0A0H3AU11</accession>
<feature type="coiled-coil region" evidence="1">
    <location>
        <begin position="89"/>
        <end position="130"/>
    </location>
</feature>
<evidence type="ECO:0000256" key="1">
    <source>
        <dbReference type="SAM" id="Coils"/>
    </source>
</evidence>
<evidence type="ECO:0000313" key="3">
    <source>
        <dbReference type="Proteomes" id="UP000006383"/>
    </source>
</evidence>
<gene>
    <name evidence="2" type="ordered locus">BOV_A1035</name>
</gene>
<organism evidence="2 3">
    <name type="scientific">Brucella ovis (strain ATCC 25840 / 63/290 / NCTC 10512)</name>
    <dbReference type="NCBI Taxonomy" id="444178"/>
    <lineage>
        <taxon>Bacteria</taxon>
        <taxon>Pseudomonadati</taxon>
        <taxon>Pseudomonadota</taxon>
        <taxon>Alphaproteobacteria</taxon>
        <taxon>Hyphomicrobiales</taxon>
        <taxon>Brucellaceae</taxon>
        <taxon>Brucella/Ochrobactrum group</taxon>
        <taxon>Brucella</taxon>
    </lineage>
</organism>
<dbReference type="Proteomes" id="UP000006383">
    <property type="component" value="Chromosome II"/>
</dbReference>
<reference evidence="3" key="1">
    <citation type="journal article" date="2009" name="PLoS ONE">
        <title>Genome degradation in Brucella ovis corresponds with narrowing of its host range and tissue tropism.</title>
        <authorList>
            <person name="Tsolis R.M."/>
            <person name="Seshadri R."/>
            <person name="Santos R.L."/>
            <person name="Sangari F.J."/>
            <person name="Lobo J.M."/>
            <person name="de Jong M.F."/>
            <person name="Ren Q."/>
            <person name="Myers G."/>
            <person name="Brinkac L.M."/>
            <person name="Nelson W.C."/>
            <person name="Deboy R.T."/>
            <person name="Angiuoli S."/>
            <person name="Khouri H."/>
            <person name="Dimitrov G."/>
            <person name="Robinson J.R."/>
            <person name="Mulligan S."/>
            <person name="Walker R.L."/>
            <person name="Elzer P.E."/>
            <person name="Hassan K.A."/>
            <person name="Paulsen I.T."/>
        </authorList>
    </citation>
    <scope>NUCLEOTIDE SEQUENCE [LARGE SCALE GENOMIC DNA]</scope>
    <source>
        <strain evidence="3">ATCC 25840 / 63/290 / NCTC 10512</strain>
    </source>
</reference>
<dbReference type="EMBL" id="CP000709">
    <property type="protein sequence ID" value="ABQ62002.1"/>
    <property type="molecule type" value="Genomic_DNA"/>
</dbReference>
<dbReference type="HOGENOM" id="CLU_1746185_0_0_5"/>
<evidence type="ECO:0000313" key="2">
    <source>
        <dbReference type="EMBL" id="ABQ62002.1"/>
    </source>
</evidence>
<dbReference type="AlphaFoldDB" id="A0A0H3AU11"/>
<keyword evidence="3" id="KW-1185">Reference proteome</keyword>